<dbReference type="AlphaFoldDB" id="A0A5B8VEY0"/>
<evidence type="ECO:0000259" key="2">
    <source>
        <dbReference type="Pfam" id="PF14274"/>
    </source>
</evidence>
<protein>
    <submittedName>
        <fullName evidence="3">DUF1735 domain-containing protein</fullName>
    </submittedName>
</protein>
<reference evidence="3 4" key="1">
    <citation type="journal article" date="2016" name="Int. J. Syst. Evol. Microbiol.">
        <title>Panacibacter ginsenosidivorans gen. nov., sp. nov., with ginsenoside converting activity isolated from soil of a ginseng field.</title>
        <authorList>
            <person name="Siddiqi M.Z."/>
            <person name="Muhammad Shafi S."/>
            <person name="Choi K.D."/>
            <person name="Im W.T."/>
        </authorList>
    </citation>
    <scope>NUCLEOTIDE SEQUENCE [LARGE SCALE GENOMIC DNA]</scope>
    <source>
        <strain evidence="3 4">Gsoil1550</strain>
    </source>
</reference>
<evidence type="ECO:0000259" key="1">
    <source>
        <dbReference type="Pfam" id="PF08522"/>
    </source>
</evidence>
<dbReference type="PROSITE" id="PS51257">
    <property type="entry name" value="PROKAR_LIPOPROTEIN"/>
    <property type="match status" value="1"/>
</dbReference>
<sequence length="313" mass="33038">MKLHKINSSALAVALMAVSLTGCLKDKDYDNGLIQSVHATGATPSVVEIKLTAGDVSNFLIASYDNSDADTTVDLIPVNLATHDAAPEDLHITLSPKQSLVDNYNAANGSEYGDPSAFFSVEDGGVVTIPKGSHTGFLKIKFKPSDFLGGAWAVGFEITSIQESGYTISGNLKTGIVALVIKNAYDGIYTSTGYLYHPSAPRSLADNKTVSTIDANTVSVTLGDLGGAGYEAWLTVDPVTNKVTVTAAPGAAGAPYTQFDDGLPTTNPGYTAQWDGSAQCNNTYDPATHTFYVRYGYQGSTGWRVTEEILVKQ</sequence>
<dbReference type="Pfam" id="PF14274">
    <property type="entry name" value="BT_3044-like_C"/>
    <property type="match status" value="1"/>
</dbReference>
<dbReference type="InterPro" id="IPR013728">
    <property type="entry name" value="BT_3987-like_N"/>
</dbReference>
<accession>A0A5B8VEY0</accession>
<dbReference type="InterPro" id="IPR025371">
    <property type="entry name" value="BT_3044-like_C"/>
</dbReference>
<name>A0A5B8VEY0_9BACT</name>
<keyword evidence="4" id="KW-1185">Reference proteome</keyword>
<dbReference type="Pfam" id="PF08522">
    <property type="entry name" value="BT_3987-like_N"/>
    <property type="match status" value="1"/>
</dbReference>
<gene>
    <name evidence="3" type="ORF">FRZ67_23130</name>
</gene>
<feature type="domain" description="BT-3987-like N-terminal" evidence="1">
    <location>
        <begin position="56"/>
        <end position="163"/>
    </location>
</feature>
<dbReference type="Gene3D" id="2.60.40.1740">
    <property type="entry name" value="hypothetical protein (bacova_03559)"/>
    <property type="match status" value="1"/>
</dbReference>
<dbReference type="EMBL" id="CP042435">
    <property type="protein sequence ID" value="QEC70054.1"/>
    <property type="molecule type" value="Genomic_DNA"/>
</dbReference>
<dbReference type="RefSeq" id="WP_147192930.1">
    <property type="nucleotide sequence ID" value="NZ_CP042435.1"/>
</dbReference>
<organism evidence="3 4">
    <name type="scientific">Panacibacter ginsenosidivorans</name>
    <dbReference type="NCBI Taxonomy" id="1813871"/>
    <lineage>
        <taxon>Bacteria</taxon>
        <taxon>Pseudomonadati</taxon>
        <taxon>Bacteroidota</taxon>
        <taxon>Chitinophagia</taxon>
        <taxon>Chitinophagales</taxon>
        <taxon>Chitinophagaceae</taxon>
        <taxon>Panacibacter</taxon>
    </lineage>
</organism>
<dbReference type="OrthoDB" id="633404at2"/>
<feature type="domain" description="BT-3044-like C-terminal" evidence="2">
    <location>
        <begin position="176"/>
        <end position="307"/>
    </location>
</feature>
<evidence type="ECO:0000313" key="4">
    <source>
        <dbReference type="Proteomes" id="UP000321533"/>
    </source>
</evidence>
<dbReference type="Proteomes" id="UP000321533">
    <property type="component" value="Chromosome"/>
</dbReference>
<dbReference type="KEGG" id="pgin:FRZ67_23130"/>
<evidence type="ECO:0000313" key="3">
    <source>
        <dbReference type="EMBL" id="QEC70054.1"/>
    </source>
</evidence>
<proteinExistence type="predicted"/>